<accession>A0A0N0NIV3</accession>
<evidence type="ECO:0000313" key="2">
    <source>
        <dbReference type="Proteomes" id="UP000038010"/>
    </source>
</evidence>
<dbReference type="Proteomes" id="UP000038010">
    <property type="component" value="Unassembled WGS sequence"/>
</dbReference>
<organism evidence="1 2">
    <name type="scientific">Cyphellophora attinorum</name>
    <dbReference type="NCBI Taxonomy" id="1664694"/>
    <lineage>
        <taxon>Eukaryota</taxon>
        <taxon>Fungi</taxon>
        <taxon>Dikarya</taxon>
        <taxon>Ascomycota</taxon>
        <taxon>Pezizomycotina</taxon>
        <taxon>Eurotiomycetes</taxon>
        <taxon>Chaetothyriomycetidae</taxon>
        <taxon>Chaetothyriales</taxon>
        <taxon>Cyphellophoraceae</taxon>
        <taxon>Cyphellophora</taxon>
    </lineage>
</organism>
<dbReference type="VEuPathDB" id="FungiDB:AB675_7280"/>
<reference evidence="1 2" key="1">
    <citation type="submission" date="2015-06" db="EMBL/GenBank/DDBJ databases">
        <title>Draft genome of the ant-associated black yeast Phialophora attae CBS 131958.</title>
        <authorList>
            <person name="Moreno L.F."/>
            <person name="Stielow B.J."/>
            <person name="de Hoog S."/>
            <person name="Vicente V.A."/>
            <person name="Weiss V.A."/>
            <person name="de Vries M."/>
            <person name="Cruz L.M."/>
            <person name="Souza E.M."/>
        </authorList>
    </citation>
    <scope>NUCLEOTIDE SEQUENCE [LARGE SCALE GENOMIC DNA]</scope>
    <source>
        <strain evidence="1 2">CBS 131958</strain>
    </source>
</reference>
<dbReference type="GeneID" id="28739515"/>
<dbReference type="RefSeq" id="XP_017996224.1">
    <property type="nucleotide sequence ID" value="XM_018147635.1"/>
</dbReference>
<comment type="caution">
    <text evidence="1">The sequence shown here is derived from an EMBL/GenBank/DDBJ whole genome shotgun (WGS) entry which is preliminary data.</text>
</comment>
<evidence type="ECO:0000313" key="1">
    <source>
        <dbReference type="EMBL" id="KPI36261.1"/>
    </source>
</evidence>
<name>A0A0N0NIV3_9EURO</name>
<dbReference type="AlphaFoldDB" id="A0A0N0NIV3"/>
<protein>
    <submittedName>
        <fullName evidence="1">Uncharacterized protein</fullName>
    </submittedName>
</protein>
<gene>
    <name evidence="1" type="ORF">AB675_7280</name>
</gene>
<sequence length="173" mass="18966">MTAYIPTPEAGKIIPPMTVTSNLINLPLETKHIIFRFVFEGSARWIDRAEGSQTNHKANYHGLGLLLSSRQLYTEAIPLFFRTCSISLSSLPEHLPSPATTSNRYQQTVLPFIQHIDLHINGFYCDQEVTAQLAAMPSIKTATWIGAFLCGPSCLSLNGAANLDMDLMPTSGG</sequence>
<proteinExistence type="predicted"/>
<keyword evidence="2" id="KW-1185">Reference proteome</keyword>
<dbReference type="EMBL" id="LFJN01000032">
    <property type="protein sequence ID" value="KPI36261.1"/>
    <property type="molecule type" value="Genomic_DNA"/>
</dbReference>